<dbReference type="HOGENOM" id="CLU_759612_0_0_1"/>
<dbReference type="InterPro" id="IPR001214">
    <property type="entry name" value="SET_dom"/>
</dbReference>
<keyword evidence="5" id="KW-1185">Reference proteome</keyword>
<evidence type="ECO:0000256" key="1">
    <source>
        <dbReference type="SAM" id="MobiDB-lite"/>
    </source>
</evidence>
<dbReference type="PANTHER" id="PTHR13271">
    <property type="entry name" value="UNCHARACTERIZED PUTATIVE METHYLTRANSFERASE"/>
    <property type="match status" value="1"/>
</dbReference>
<protein>
    <recommendedName>
        <fullName evidence="2">SET domain-containing protein</fullName>
    </recommendedName>
</protein>
<evidence type="ECO:0000313" key="4">
    <source>
        <dbReference type="EnsemblProtists" id="EKX51052"/>
    </source>
</evidence>
<reference evidence="4" key="3">
    <citation type="submission" date="2015-06" db="UniProtKB">
        <authorList>
            <consortium name="EnsemblProtists"/>
        </authorList>
    </citation>
    <scope>IDENTIFICATION</scope>
</reference>
<dbReference type="Gene3D" id="3.90.1410.10">
    <property type="entry name" value="set domain protein methyltransferase, domain 1"/>
    <property type="match status" value="1"/>
</dbReference>
<dbReference type="InterPro" id="IPR046341">
    <property type="entry name" value="SET_dom_sf"/>
</dbReference>
<gene>
    <name evidence="3" type="ORF">GUITHDRAFT_134587</name>
</gene>
<evidence type="ECO:0000313" key="5">
    <source>
        <dbReference type="Proteomes" id="UP000011087"/>
    </source>
</evidence>
<dbReference type="CDD" id="cd10527">
    <property type="entry name" value="SET_LSMT"/>
    <property type="match status" value="1"/>
</dbReference>
<dbReference type="AlphaFoldDB" id="L1JRH0"/>
<name>L1JRH0_GUITC</name>
<dbReference type="eggNOG" id="KOG1337">
    <property type="taxonomic scope" value="Eukaryota"/>
</dbReference>
<dbReference type="GO" id="GO:0016279">
    <property type="term" value="F:protein-lysine N-methyltransferase activity"/>
    <property type="evidence" value="ECO:0007669"/>
    <property type="project" value="TreeGrafter"/>
</dbReference>
<feature type="region of interest" description="Disordered" evidence="1">
    <location>
        <begin position="313"/>
        <end position="343"/>
    </location>
</feature>
<accession>L1JRH0</accession>
<evidence type="ECO:0000313" key="3">
    <source>
        <dbReference type="EMBL" id="EKX51052.1"/>
    </source>
</evidence>
<reference evidence="3 5" key="1">
    <citation type="journal article" date="2012" name="Nature">
        <title>Algal genomes reveal evolutionary mosaicism and the fate of nucleomorphs.</title>
        <authorList>
            <consortium name="DOE Joint Genome Institute"/>
            <person name="Curtis B.A."/>
            <person name="Tanifuji G."/>
            <person name="Burki F."/>
            <person name="Gruber A."/>
            <person name="Irimia M."/>
            <person name="Maruyama S."/>
            <person name="Arias M.C."/>
            <person name="Ball S.G."/>
            <person name="Gile G.H."/>
            <person name="Hirakawa Y."/>
            <person name="Hopkins J.F."/>
            <person name="Kuo A."/>
            <person name="Rensing S.A."/>
            <person name="Schmutz J."/>
            <person name="Symeonidi A."/>
            <person name="Elias M."/>
            <person name="Eveleigh R.J."/>
            <person name="Herman E.K."/>
            <person name="Klute M.J."/>
            <person name="Nakayama T."/>
            <person name="Obornik M."/>
            <person name="Reyes-Prieto A."/>
            <person name="Armbrust E.V."/>
            <person name="Aves S.J."/>
            <person name="Beiko R.G."/>
            <person name="Coutinho P."/>
            <person name="Dacks J.B."/>
            <person name="Durnford D.G."/>
            <person name="Fast N.M."/>
            <person name="Green B.R."/>
            <person name="Grisdale C.J."/>
            <person name="Hempel F."/>
            <person name="Henrissat B."/>
            <person name="Hoppner M.P."/>
            <person name="Ishida K."/>
            <person name="Kim E."/>
            <person name="Koreny L."/>
            <person name="Kroth P.G."/>
            <person name="Liu Y."/>
            <person name="Malik S.B."/>
            <person name="Maier U.G."/>
            <person name="McRose D."/>
            <person name="Mock T."/>
            <person name="Neilson J.A."/>
            <person name="Onodera N.T."/>
            <person name="Poole A.M."/>
            <person name="Pritham E.J."/>
            <person name="Richards T.A."/>
            <person name="Rocap G."/>
            <person name="Roy S.W."/>
            <person name="Sarai C."/>
            <person name="Schaack S."/>
            <person name="Shirato S."/>
            <person name="Slamovits C.H."/>
            <person name="Spencer D.F."/>
            <person name="Suzuki S."/>
            <person name="Worden A.Z."/>
            <person name="Zauner S."/>
            <person name="Barry K."/>
            <person name="Bell C."/>
            <person name="Bharti A.K."/>
            <person name="Crow J.A."/>
            <person name="Grimwood J."/>
            <person name="Kramer R."/>
            <person name="Lindquist E."/>
            <person name="Lucas S."/>
            <person name="Salamov A."/>
            <person name="McFadden G.I."/>
            <person name="Lane C.E."/>
            <person name="Keeling P.J."/>
            <person name="Gray M.W."/>
            <person name="Grigoriev I.V."/>
            <person name="Archibald J.M."/>
        </authorList>
    </citation>
    <scope>NUCLEOTIDE SEQUENCE</scope>
    <source>
        <strain evidence="3 5">CCMP2712</strain>
    </source>
</reference>
<dbReference type="STRING" id="905079.L1JRH0"/>
<dbReference type="SUPFAM" id="SSF82199">
    <property type="entry name" value="SET domain"/>
    <property type="match status" value="1"/>
</dbReference>
<evidence type="ECO:0000259" key="2">
    <source>
        <dbReference type="PROSITE" id="PS50280"/>
    </source>
</evidence>
<feature type="compositionally biased region" description="Low complexity" evidence="1">
    <location>
        <begin position="322"/>
        <end position="334"/>
    </location>
</feature>
<dbReference type="GeneID" id="17308009"/>
<dbReference type="Pfam" id="PF00856">
    <property type="entry name" value="SET"/>
    <property type="match status" value="1"/>
</dbReference>
<dbReference type="InterPro" id="IPR050600">
    <property type="entry name" value="SETD3_SETD6_MTase"/>
</dbReference>
<dbReference type="Proteomes" id="UP000011087">
    <property type="component" value="Unassembled WGS sequence"/>
</dbReference>
<dbReference type="KEGG" id="gtt:GUITHDRAFT_134587"/>
<dbReference type="OrthoDB" id="341421at2759"/>
<reference evidence="5" key="2">
    <citation type="submission" date="2012-11" db="EMBL/GenBank/DDBJ databases">
        <authorList>
            <person name="Kuo A."/>
            <person name="Curtis B.A."/>
            <person name="Tanifuji G."/>
            <person name="Burki F."/>
            <person name="Gruber A."/>
            <person name="Irimia M."/>
            <person name="Maruyama S."/>
            <person name="Arias M.C."/>
            <person name="Ball S.G."/>
            <person name="Gile G.H."/>
            <person name="Hirakawa Y."/>
            <person name="Hopkins J.F."/>
            <person name="Rensing S.A."/>
            <person name="Schmutz J."/>
            <person name="Symeonidi A."/>
            <person name="Elias M."/>
            <person name="Eveleigh R.J."/>
            <person name="Herman E.K."/>
            <person name="Klute M.J."/>
            <person name="Nakayama T."/>
            <person name="Obornik M."/>
            <person name="Reyes-Prieto A."/>
            <person name="Armbrust E.V."/>
            <person name="Aves S.J."/>
            <person name="Beiko R.G."/>
            <person name="Coutinho P."/>
            <person name="Dacks J.B."/>
            <person name="Durnford D.G."/>
            <person name="Fast N.M."/>
            <person name="Green B.R."/>
            <person name="Grisdale C."/>
            <person name="Hempe F."/>
            <person name="Henrissat B."/>
            <person name="Hoppner M.P."/>
            <person name="Ishida K.-I."/>
            <person name="Kim E."/>
            <person name="Koreny L."/>
            <person name="Kroth P.G."/>
            <person name="Liu Y."/>
            <person name="Malik S.-B."/>
            <person name="Maier U.G."/>
            <person name="McRose D."/>
            <person name="Mock T."/>
            <person name="Neilson J.A."/>
            <person name="Onodera N.T."/>
            <person name="Poole A.M."/>
            <person name="Pritham E.J."/>
            <person name="Richards T.A."/>
            <person name="Rocap G."/>
            <person name="Roy S.W."/>
            <person name="Sarai C."/>
            <person name="Schaack S."/>
            <person name="Shirato S."/>
            <person name="Slamovits C.H."/>
            <person name="Spencer D.F."/>
            <person name="Suzuki S."/>
            <person name="Worden A.Z."/>
            <person name="Zauner S."/>
            <person name="Barry K."/>
            <person name="Bell C."/>
            <person name="Bharti A.K."/>
            <person name="Crow J.A."/>
            <person name="Grimwood J."/>
            <person name="Kramer R."/>
            <person name="Lindquist E."/>
            <person name="Lucas S."/>
            <person name="Salamov A."/>
            <person name="McFadden G.I."/>
            <person name="Lane C.E."/>
            <person name="Keeling P.J."/>
            <person name="Gray M.W."/>
            <person name="Grigoriev I.V."/>
            <person name="Archibald J.M."/>
        </authorList>
    </citation>
    <scope>NUCLEOTIDE SEQUENCE</scope>
    <source>
        <strain evidence="5">CCMP2712</strain>
    </source>
</reference>
<sequence length="365" mass="40901">MAGVKFPKLEVRREGGVRGMYATKKIDRGEVIVSVPPSLLFSYETAGGALKDVWKRTKDMQELDRLTLLLLYFSSKVRSRWDFFLCGIPGMNELGPAVLWSPKKLNETCEREEYSSLCSFVENRRSMYKRLWRTEVAPLPRKFPHIFSQQDTGYSNYLWAIAAVLSRMWLMRRFEEPEFYPNGTWIGPAKWVMAPVAELLNHKPRAGHIRWGSQRRPHLEVVSDVSYRPGEQVFVSYGNKCNLELLLEYGFEIPGNPTKCADEIRAGRGGGGMLGRASIGGAAMGKQYWRSEERREGAERREIGGVEYIAGSRLGPGRSGNRTARARQQTSRASAGGGAGGGAWSQLRLGRRVGVAEETLICGNG</sequence>
<organism evidence="3">
    <name type="scientific">Guillardia theta (strain CCMP2712)</name>
    <name type="common">Cryptophyte</name>
    <dbReference type="NCBI Taxonomy" id="905079"/>
    <lineage>
        <taxon>Eukaryota</taxon>
        <taxon>Cryptophyceae</taxon>
        <taxon>Pyrenomonadales</taxon>
        <taxon>Geminigeraceae</taxon>
        <taxon>Guillardia</taxon>
    </lineage>
</organism>
<dbReference type="PROSITE" id="PS50280">
    <property type="entry name" value="SET"/>
    <property type="match status" value="1"/>
</dbReference>
<dbReference type="PaxDb" id="55529-EKX51052"/>
<dbReference type="EnsemblProtists" id="EKX51052">
    <property type="protein sequence ID" value="EKX51052"/>
    <property type="gene ID" value="GUITHDRAFT_134587"/>
</dbReference>
<feature type="domain" description="SET" evidence="2">
    <location>
        <begin position="7"/>
        <end position="238"/>
    </location>
</feature>
<proteinExistence type="predicted"/>
<dbReference type="RefSeq" id="XP_005838032.1">
    <property type="nucleotide sequence ID" value="XM_005837975.1"/>
</dbReference>
<dbReference type="EMBL" id="JH992976">
    <property type="protein sequence ID" value="EKX51052.1"/>
    <property type="molecule type" value="Genomic_DNA"/>
</dbReference>